<keyword evidence="3" id="KW-1185">Reference proteome</keyword>
<accession>A0A4C1ZG50</accession>
<dbReference type="Proteomes" id="UP000299102">
    <property type="component" value="Unassembled WGS sequence"/>
</dbReference>
<organism evidence="2 3">
    <name type="scientific">Eumeta variegata</name>
    <name type="common">Bagworm moth</name>
    <name type="synonym">Eumeta japonica</name>
    <dbReference type="NCBI Taxonomy" id="151549"/>
    <lineage>
        <taxon>Eukaryota</taxon>
        <taxon>Metazoa</taxon>
        <taxon>Ecdysozoa</taxon>
        <taxon>Arthropoda</taxon>
        <taxon>Hexapoda</taxon>
        <taxon>Insecta</taxon>
        <taxon>Pterygota</taxon>
        <taxon>Neoptera</taxon>
        <taxon>Endopterygota</taxon>
        <taxon>Lepidoptera</taxon>
        <taxon>Glossata</taxon>
        <taxon>Ditrysia</taxon>
        <taxon>Tineoidea</taxon>
        <taxon>Psychidae</taxon>
        <taxon>Oiketicinae</taxon>
        <taxon>Eumeta</taxon>
    </lineage>
</organism>
<sequence>MVRDEDKVFSIFIKLGQVGQRRARSKGKPGICPERQKIRGGKIDLFLTFKLAISHSPPKLVVKVRSSYIDKISLRQGKIARGKRDPSAAVSRNKLMMMKVEREEAESVKRIENQGGEEDKNLR</sequence>
<proteinExistence type="predicted"/>
<name>A0A4C1ZG50_EUMVA</name>
<evidence type="ECO:0000313" key="2">
    <source>
        <dbReference type="EMBL" id="GBP87496.1"/>
    </source>
</evidence>
<reference evidence="2 3" key="1">
    <citation type="journal article" date="2019" name="Commun. Biol.">
        <title>The bagworm genome reveals a unique fibroin gene that provides high tensile strength.</title>
        <authorList>
            <person name="Kono N."/>
            <person name="Nakamura H."/>
            <person name="Ohtoshi R."/>
            <person name="Tomita M."/>
            <person name="Numata K."/>
            <person name="Arakawa K."/>
        </authorList>
    </citation>
    <scope>NUCLEOTIDE SEQUENCE [LARGE SCALE GENOMIC DNA]</scope>
</reference>
<dbReference type="EMBL" id="BGZK01001864">
    <property type="protein sequence ID" value="GBP87496.1"/>
    <property type="molecule type" value="Genomic_DNA"/>
</dbReference>
<comment type="caution">
    <text evidence="2">The sequence shown here is derived from an EMBL/GenBank/DDBJ whole genome shotgun (WGS) entry which is preliminary data.</text>
</comment>
<protein>
    <submittedName>
        <fullName evidence="2">Uncharacterized protein</fullName>
    </submittedName>
</protein>
<dbReference type="AlphaFoldDB" id="A0A4C1ZG50"/>
<feature type="region of interest" description="Disordered" evidence="1">
    <location>
        <begin position="102"/>
        <end position="123"/>
    </location>
</feature>
<evidence type="ECO:0000313" key="3">
    <source>
        <dbReference type="Proteomes" id="UP000299102"/>
    </source>
</evidence>
<evidence type="ECO:0000256" key="1">
    <source>
        <dbReference type="SAM" id="MobiDB-lite"/>
    </source>
</evidence>
<gene>
    <name evidence="2" type="ORF">EVAR_59990_1</name>
</gene>